<dbReference type="RefSeq" id="WP_119484805.1">
    <property type="nucleotide sequence ID" value="NZ_QYJN01000002.1"/>
</dbReference>
<dbReference type="OrthoDB" id="2401283at2"/>
<comment type="caution">
    <text evidence="2">The sequence shown here is derived from an EMBL/GenBank/DDBJ whole genome shotgun (WGS) entry which is preliminary data.</text>
</comment>
<dbReference type="InterPro" id="IPR012454">
    <property type="entry name" value="DUF1659"/>
</dbReference>
<organism evidence="2 3">
    <name type="scientific">Staphylococcus gallinarum</name>
    <dbReference type="NCBI Taxonomy" id="1293"/>
    <lineage>
        <taxon>Bacteria</taxon>
        <taxon>Bacillati</taxon>
        <taxon>Bacillota</taxon>
        <taxon>Bacilli</taxon>
        <taxon>Bacillales</taxon>
        <taxon>Staphylococcaceae</taxon>
        <taxon>Staphylococcus</taxon>
    </lineage>
</organism>
<sequence length="68" mass="7822">MNNINQLTLNMSRTLYDKDGKAKIVKRHFSNLNTAATNEQLIAFKSIIEQITGEHFESLEVIKTEEIK</sequence>
<evidence type="ECO:0000313" key="3">
    <source>
        <dbReference type="Proteomes" id="UP000265541"/>
    </source>
</evidence>
<reference evidence="2 3" key="1">
    <citation type="journal article" date="2016" name="Front. Microbiol.">
        <title>Comprehensive Phylogenetic Analysis of Bovine Non-aureus Staphylococci Species Based on Whole-Genome Sequencing.</title>
        <authorList>
            <person name="Naushad S."/>
            <person name="Barkema H.W."/>
            <person name="Luby C."/>
            <person name="Condas L.A."/>
            <person name="Nobrega D.B."/>
            <person name="Carson D.A."/>
            <person name="De Buck J."/>
        </authorList>
    </citation>
    <scope>NUCLEOTIDE SEQUENCE [LARGE SCALE GENOMIC DNA]</scope>
    <source>
        <strain evidence="2 3">SNUC 4781</strain>
    </source>
</reference>
<feature type="domain" description="DUF1659" evidence="1">
    <location>
        <begin position="16"/>
        <end position="67"/>
    </location>
</feature>
<dbReference type="AlphaFoldDB" id="A0A3A0W799"/>
<evidence type="ECO:0000259" key="1">
    <source>
        <dbReference type="Pfam" id="PF07872"/>
    </source>
</evidence>
<proteinExistence type="predicted"/>
<accession>A0A3A0W799</accession>
<name>A0A3A0W799_STAGA</name>
<dbReference type="Proteomes" id="UP000265541">
    <property type="component" value="Unassembled WGS sequence"/>
</dbReference>
<dbReference type="EMBL" id="QYJN01000002">
    <property type="protein sequence ID" value="RIP36036.1"/>
    <property type="molecule type" value="Genomic_DNA"/>
</dbReference>
<gene>
    <name evidence="2" type="ORF">BUZ14_05120</name>
</gene>
<dbReference type="Pfam" id="PF07872">
    <property type="entry name" value="DUF1659"/>
    <property type="match status" value="1"/>
</dbReference>
<evidence type="ECO:0000313" key="2">
    <source>
        <dbReference type="EMBL" id="RIP36036.1"/>
    </source>
</evidence>
<protein>
    <submittedName>
        <fullName evidence="2">DUF1659 domain-containing protein</fullName>
    </submittedName>
</protein>